<evidence type="ECO:0000259" key="11">
    <source>
        <dbReference type="PROSITE" id="PS50090"/>
    </source>
</evidence>
<dbReference type="InterPro" id="IPR017930">
    <property type="entry name" value="Myb_dom"/>
</dbReference>
<evidence type="ECO:0000256" key="4">
    <source>
        <dbReference type="ARBA" id="ARBA00022833"/>
    </source>
</evidence>
<dbReference type="InterPro" id="IPR006447">
    <property type="entry name" value="Myb_dom_plants"/>
</dbReference>
<feature type="compositionally biased region" description="Pro residues" evidence="10">
    <location>
        <begin position="341"/>
        <end position="353"/>
    </location>
</feature>
<evidence type="ECO:0000259" key="13">
    <source>
        <dbReference type="PROSITE" id="PS51294"/>
    </source>
</evidence>
<evidence type="ECO:0000256" key="8">
    <source>
        <dbReference type="ARBA" id="ARBA00023163"/>
    </source>
</evidence>
<dbReference type="EMBL" id="JABMIG020000136">
    <property type="protein sequence ID" value="KAL3789730.1"/>
    <property type="molecule type" value="Genomic_DNA"/>
</dbReference>
<keyword evidence="3" id="KW-0378">Hydrolase</keyword>
<keyword evidence="8" id="KW-0804">Transcription</keyword>
<dbReference type="PROSITE" id="PS50090">
    <property type="entry name" value="MYB_LIKE"/>
    <property type="match status" value="1"/>
</dbReference>
<feature type="compositionally biased region" description="Basic residues" evidence="10">
    <location>
        <begin position="7"/>
        <end position="20"/>
    </location>
</feature>
<evidence type="ECO:0000256" key="9">
    <source>
        <dbReference type="ARBA" id="ARBA00023242"/>
    </source>
</evidence>
<feature type="domain" description="HTH myb-type" evidence="13">
    <location>
        <begin position="357"/>
        <end position="407"/>
    </location>
</feature>
<dbReference type="InterPro" id="IPR017884">
    <property type="entry name" value="SANT_dom"/>
</dbReference>
<evidence type="ECO:0000256" key="1">
    <source>
        <dbReference type="ARBA" id="ARBA00022670"/>
    </source>
</evidence>
<feature type="region of interest" description="Disordered" evidence="10">
    <location>
        <begin position="38"/>
        <end position="90"/>
    </location>
</feature>
<dbReference type="CDD" id="cd00167">
    <property type="entry name" value="SANT"/>
    <property type="match status" value="1"/>
</dbReference>
<keyword evidence="2" id="KW-0479">Metal-binding</keyword>
<dbReference type="GO" id="GO:0008237">
    <property type="term" value="F:metallopeptidase activity"/>
    <property type="evidence" value="ECO:0007669"/>
    <property type="project" value="UniProtKB-KW"/>
</dbReference>
<keyword evidence="15" id="KW-1185">Reference proteome</keyword>
<evidence type="ECO:0000256" key="3">
    <source>
        <dbReference type="ARBA" id="ARBA00022801"/>
    </source>
</evidence>
<proteinExistence type="predicted"/>
<evidence type="ECO:0000256" key="5">
    <source>
        <dbReference type="ARBA" id="ARBA00023015"/>
    </source>
</evidence>
<dbReference type="Gene3D" id="1.10.10.60">
    <property type="entry name" value="Homeodomain-like"/>
    <property type="match status" value="1"/>
</dbReference>
<feature type="compositionally biased region" description="Polar residues" evidence="10">
    <location>
        <begin position="63"/>
        <end position="72"/>
    </location>
</feature>
<evidence type="ECO:0000259" key="12">
    <source>
        <dbReference type="PROSITE" id="PS51293"/>
    </source>
</evidence>
<comment type="caution">
    <text evidence="14">The sequence shown here is derived from an EMBL/GenBank/DDBJ whole genome shotgun (WGS) entry which is preliminary data.</text>
</comment>
<feature type="compositionally biased region" description="Low complexity" evidence="10">
    <location>
        <begin position="306"/>
        <end position="320"/>
    </location>
</feature>
<dbReference type="PROSITE" id="PS51294">
    <property type="entry name" value="HTH_MYB"/>
    <property type="match status" value="1"/>
</dbReference>
<evidence type="ECO:0000313" key="14">
    <source>
        <dbReference type="EMBL" id="KAL3789730.1"/>
    </source>
</evidence>
<feature type="compositionally biased region" description="Polar residues" evidence="10">
    <location>
        <begin position="253"/>
        <end position="277"/>
    </location>
</feature>
<sequence>GDGPAKSKSRDKKRAYSPKLCTRHKTTFQGCTILYHTTHPAEASTGGKRSEFGGGLMGEAVPNSEQTTTNQARQDRGKSESPSSLPAKAEPFSTIASAPQLASVASFLFSLSLLTAPRLPATNGNTRHVACYIVSSQQRLVRYPPSRAVLSRSSHFQVRADRSPNSPKRPPAVPRRLVRVANCHQGIAPGTARRSRPRRRRTARTVARGNARLGFHLRPLLSHHASPSIEGRESPLLFAASFRDAAKDAASSPSIVTPQPSASSYCSPPIDKNSTMSAQPTNNINNNNNEAAPANPASISLPQPPASTIAAPPTAIKPHPNSIIHNPPAPISIPRTYTKQPPAPSPNNGPPSPASENTGRWTAEEHRLFLQGLEEHGKGWKKIASLIQTRTVVQIRTHAQKYFQKLAKARANGDAELDAVEKVVAPPSAAGGVVMRTLPNMTLGTDSVSLAAAAGQIGTGAVSAAGRKRRTNAQGTKRRAIGSVVRSSVREGRNWKRQKMVEEKLQGNVTDIPNPLPSISNILDPYVMPPPVPGAVPPVVSAEAGAEKVNANKSRGRQQLVHTATHGTLPMAALEDAVFRLLTPAPGSTSHTSAPPPPNPSIVDPLAPNPVKISVASTMHPPGQAVAPGHPGAVVPNSSPTCVTDMSTFPSWVDAKNPPAWYNEGSDIDTLLEDAECLNWLSDTGDLDETYPPAVAIASTAVTTEPSMDFEPTPVNVHPYEYAYHGNMDSHSPHPTLAEIHEEPIDPTLVHDPITHPSVESLSFLVDSPKQGMDEMTSFLHDENHAHHAPEALSYASATDAVEAVSDAPEVKLSAEESHDHLMSFPDLDMGDEQAFVSALLDTSKESVISFSKWGSQIGVAELGGILEEEEDLHG</sequence>
<keyword evidence="6" id="KW-0482">Metalloprotease</keyword>
<dbReference type="GO" id="GO:0046872">
    <property type="term" value="F:metal ion binding"/>
    <property type="evidence" value="ECO:0007669"/>
    <property type="project" value="UniProtKB-KW"/>
</dbReference>
<dbReference type="GO" id="GO:0006508">
    <property type="term" value="P:proteolysis"/>
    <property type="evidence" value="ECO:0007669"/>
    <property type="project" value="UniProtKB-KW"/>
</dbReference>
<dbReference type="Proteomes" id="UP001516023">
    <property type="component" value="Unassembled WGS sequence"/>
</dbReference>
<evidence type="ECO:0000256" key="2">
    <source>
        <dbReference type="ARBA" id="ARBA00022723"/>
    </source>
</evidence>
<feature type="compositionally biased region" description="Low complexity" evidence="10">
    <location>
        <begin position="278"/>
        <end position="297"/>
    </location>
</feature>
<protein>
    <submittedName>
        <fullName evidence="14">Uncharacterized protein</fullName>
    </submittedName>
</protein>
<keyword evidence="4" id="KW-0862">Zinc</keyword>
<evidence type="ECO:0000313" key="15">
    <source>
        <dbReference type="Proteomes" id="UP001516023"/>
    </source>
</evidence>
<keyword evidence="9" id="KW-0539">Nucleus</keyword>
<dbReference type="FunFam" id="1.10.10.60:FF:000151">
    <property type="entry name" value="histone H2A deubiquitinase MYSM1 isoform X2"/>
    <property type="match status" value="1"/>
</dbReference>
<feature type="region of interest" description="Disordered" evidence="10">
    <location>
        <begin position="584"/>
        <end position="608"/>
    </location>
</feature>
<gene>
    <name evidence="14" type="ORF">HJC23_006723</name>
</gene>
<feature type="non-terminal residue" evidence="14">
    <location>
        <position position="1"/>
    </location>
</feature>
<dbReference type="PROSITE" id="PS51293">
    <property type="entry name" value="SANT"/>
    <property type="match status" value="1"/>
</dbReference>
<dbReference type="InterPro" id="IPR009057">
    <property type="entry name" value="Homeodomain-like_sf"/>
</dbReference>
<feature type="domain" description="SANT" evidence="12">
    <location>
        <begin position="356"/>
        <end position="399"/>
    </location>
</feature>
<keyword evidence="5" id="KW-0805">Transcription regulation</keyword>
<keyword evidence="1" id="KW-0645">Protease</keyword>
<name>A0ABD3PNH8_9STRA</name>
<evidence type="ECO:0000256" key="7">
    <source>
        <dbReference type="ARBA" id="ARBA00023125"/>
    </source>
</evidence>
<feature type="region of interest" description="Disordered" evidence="10">
    <location>
        <begin position="250"/>
        <end position="358"/>
    </location>
</feature>
<dbReference type="SUPFAM" id="SSF46689">
    <property type="entry name" value="Homeodomain-like"/>
    <property type="match status" value="1"/>
</dbReference>
<dbReference type="SMART" id="SM00717">
    <property type="entry name" value="SANT"/>
    <property type="match status" value="1"/>
</dbReference>
<evidence type="ECO:0000256" key="10">
    <source>
        <dbReference type="SAM" id="MobiDB-lite"/>
    </source>
</evidence>
<feature type="domain" description="Myb-like" evidence="11">
    <location>
        <begin position="353"/>
        <end position="403"/>
    </location>
</feature>
<dbReference type="AlphaFoldDB" id="A0ABD3PNH8"/>
<accession>A0ABD3PNH8</accession>
<feature type="region of interest" description="Disordered" evidence="10">
    <location>
        <begin position="1"/>
        <end position="20"/>
    </location>
</feature>
<evidence type="ECO:0000256" key="6">
    <source>
        <dbReference type="ARBA" id="ARBA00023049"/>
    </source>
</evidence>
<dbReference type="PANTHER" id="PTHR12802">
    <property type="entry name" value="SWI/SNF COMPLEX-RELATED"/>
    <property type="match status" value="1"/>
</dbReference>
<reference evidence="14 15" key="1">
    <citation type="journal article" date="2020" name="G3 (Bethesda)">
        <title>Improved Reference Genome for Cyclotella cryptica CCMP332, a Model for Cell Wall Morphogenesis, Salinity Adaptation, and Lipid Production in Diatoms (Bacillariophyta).</title>
        <authorList>
            <person name="Roberts W.R."/>
            <person name="Downey K.M."/>
            <person name="Ruck E.C."/>
            <person name="Traller J.C."/>
            <person name="Alverson A.J."/>
        </authorList>
    </citation>
    <scope>NUCLEOTIDE SEQUENCE [LARGE SCALE GENOMIC DNA]</scope>
    <source>
        <strain evidence="14 15">CCMP332</strain>
    </source>
</reference>
<dbReference type="GO" id="GO:0003677">
    <property type="term" value="F:DNA binding"/>
    <property type="evidence" value="ECO:0007669"/>
    <property type="project" value="UniProtKB-KW"/>
</dbReference>
<dbReference type="InterPro" id="IPR001005">
    <property type="entry name" value="SANT/Myb"/>
</dbReference>
<keyword evidence="7" id="KW-0238">DNA-binding</keyword>
<dbReference type="NCBIfam" id="TIGR01557">
    <property type="entry name" value="myb_SHAQKYF"/>
    <property type="match status" value="1"/>
</dbReference>
<dbReference type="PANTHER" id="PTHR12802:SF155">
    <property type="entry name" value="DEUBIQUITINASE MYSM1"/>
    <property type="match status" value="1"/>
</dbReference>
<organism evidence="14 15">
    <name type="scientific">Cyclotella cryptica</name>
    <dbReference type="NCBI Taxonomy" id="29204"/>
    <lineage>
        <taxon>Eukaryota</taxon>
        <taxon>Sar</taxon>
        <taxon>Stramenopiles</taxon>
        <taxon>Ochrophyta</taxon>
        <taxon>Bacillariophyta</taxon>
        <taxon>Coscinodiscophyceae</taxon>
        <taxon>Thalassiosirophycidae</taxon>
        <taxon>Stephanodiscales</taxon>
        <taxon>Stephanodiscaceae</taxon>
        <taxon>Cyclotella</taxon>
    </lineage>
</organism>
<dbReference type="Pfam" id="PF00249">
    <property type="entry name" value="Myb_DNA-binding"/>
    <property type="match status" value="1"/>
</dbReference>